<dbReference type="RefSeq" id="WP_094265361.1">
    <property type="nucleotide sequence ID" value="NZ_NOWF01000009.1"/>
</dbReference>
<dbReference type="EMBL" id="NOWF01000009">
    <property type="protein sequence ID" value="OYD06798.1"/>
    <property type="molecule type" value="Genomic_DNA"/>
</dbReference>
<dbReference type="GO" id="GO:0005886">
    <property type="term" value="C:plasma membrane"/>
    <property type="evidence" value="ECO:0007669"/>
    <property type="project" value="UniProtKB-SubCell"/>
</dbReference>
<feature type="transmembrane region" description="Helical" evidence="9">
    <location>
        <begin position="99"/>
        <end position="118"/>
    </location>
</feature>
<dbReference type="AlphaFoldDB" id="A0A235B3B1"/>
<comment type="subcellular location">
    <subcellularLocation>
        <location evidence="1">Cell membrane</location>
        <topology evidence="1">Multi-pass membrane protein</topology>
    </subcellularLocation>
</comment>
<evidence type="ECO:0000256" key="7">
    <source>
        <dbReference type="ARBA" id="ARBA00023136"/>
    </source>
</evidence>
<dbReference type="GO" id="GO:0009401">
    <property type="term" value="P:phosphoenolpyruvate-dependent sugar phosphotransferase system"/>
    <property type="evidence" value="ECO:0007669"/>
    <property type="project" value="InterPro"/>
</dbReference>
<dbReference type="NCBIfam" id="TIGR00410">
    <property type="entry name" value="lacE"/>
    <property type="match status" value="1"/>
</dbReference>
<feature type="transmembrane region" description="Helical" evidence="9">
    <location>
        <begin position="138"/>
        <end position="157"/>
    </location>
</feature>
<dbReference type="PIRSF" id="PIRSF006351">
    <property type="entry name" value="PTS_EIIC-Cellobiose"/>
    <property type="match status" value="1"/>
</dbReference>
<accession>A0A235B3B1</accession>
<evidence type="ECO:0000259" key="10">
    <source>
        <dbReference type="PROSITE" id="PS51105"/>
    </source>
</evidence>
<dbReference type="GO" id="GO:0008982">
    <property type="term" value="F:protein-N(PI)-phosphohistidine-sugar phosphotransferase activity"/>
    <property type="evidence" value="ECO:0007669"/>
    <property type="project" value="UniProtKB-UniRule"/>
</dbReference>
<evidence type="ECO:0000256" key="2">
    <source>
        <dbReference type="ARBA" id="ARBA00022448"/>
    </source>
</evidence>
<keyword evidence="6 9" id="KW-1133">Transmembrane helix</keyword>
<evidence type="ECO:0000256" key="8">
    <source>
        <dbReference type="PIRNR" id="PIRNR006351"/>
    </source>
</evidence>
<feature type="transmembrane region" description="Helical" evidence="9">
    <location>
        <begin position="69"/>
        <end position="87"/>
    </location>
</feature>
<gene>
    <name evidence="11" type="ORF">CHM34_14695</name>
</gene>
<feature type="transmembrane region" description="Helical" evidence="9">
    <location>
        <begin position="31"/>
        <end position="49"/>
    </location>
</feature>
<dbReference type="InterPro" id="IPR004796">
    <property type="entry name" value="PTS_IIC_cello"/>
</dbReference>
<dbReference type="InterPro" id="IPR051088">
    <property type="entry name" value="PTS_Sugar-EIIC/EIIB"/>
</dbReference>
<feature type="transmembrane region" description="Helical" evidence="9">
    <location>
        <begin position="278"/>
        <end position="300"/>
    </location>
</feature>
<name>A0A235B3B1_9BACL</name>
<evidence type="ECO:0000313" key="12">
    <source>
        <dbReference type="Proteomes" id="UP000215459"/>
    </source>
</evidence>
<keyword evidence="12" id="KW-1185">Reference proteome</keyword>
<protein>
    <recommendedName>
        <fullName evidence="8">Permease IIC component</fullName>
    </recommendedName>
</protein>
<feature type="transmembrane region" description="Helical" evidence="9">
    <location>
        <begin position="388"/>
        <end position="406"/>
    </location>
</feature>
<reference evidence="11 12" key="1">
    <citation type="submission" date="2017-07" db="EMBL/GenBank/DDBJ databases">
        <title>The genome sequence of Paludifilum halophilum highlights mechanisms for microbial adaptation to high salt environemnts.</title>
        <authorList>
            <person name="Belbahri L."/>
        </authorList>
    </citation>
    <scope>NUCLEOTIDE SEQUENCE [LARGE SCALE GENOMIC DNA]</scope>
    <source>
        <strain evidence="11 12">DSM 102817</strain>
    </source>
</reference>
<dbReference type="PROSITE" id="PS51105">
    <property type="entry name" value="PTS_EIIC_TYPE_3"/>
    <property type="match status" value="1"/>
</dbReference>
<dbReference type="PANTHER" id="PTHR33989">
    <property type="match status" value="1"/>
</dbReference>
<keyword evidence="2 8" id="KW-0813">Transport</keyword>
<evidence type="ECO:0000256" key="1">
    <source>
        <dbReference type="ARBA" id="ARBA00004651"/>
    </source>
</evidence>
<comment type="function">
    <text evidence="8">The phosphoenolpyruvate-dependent sugar phosphotransferase system (PTS), a major carbohydrate active -transport system, catalyzes the phosphorylation of incoming sugar substrates concomitant with their translocation across the cell membrane.</text>
</comment>
<keyword evidence="3 8" id="KW-1003">Cell membrane</keyword>
<feature type="transmembrane region" description="Helical" evidence="9">
    <location>
        <begin position="204"/>
        <end position="222"/>
    </location>
</feature>
<comment type="caution">
    <text evidence="11">The sequence shown here is derived from an EMBL/GenBank/DDBJ whole genome shotgun (WGS) entry which is preliminary data.</text>
</comment>
<keyword evidence="5 9" id="KW-0812">Transmembrane</keyword>
<feature type="transmembrane region" description="Helical" evidence="9">
    <location>
        <begin position="336"/>
        <end position="356"/>
    </location>
</feature>
<proteinExistence type="predicted"/>
<dbReference type="Proteomes" id="UP000215459">
    <property type="component" value="Unassembled WGS sequence"/>
</dbReference>
<feature type="transmembrane region" description="Helical" evidence="9">
    <location>
        <begin position="229"/>
        <end position="253"/>
    </location>
</feature>
<evidence type="ECO:0000256" key="4">
    <source>
        <dbReference type="ARBA" id="ARBA00022597"/>
    </source>
</evidence>
<keyword evidence="4 8" id="KW-0762">Sugar transport</keyword>
<dbReference type="InterPro" id="IPR004501">
    <property type="entry name" value="PTS_EIIC_3"/>
</dbReference>
<organism evidence="11 12">
    <name type="scientific">Paludifilum halophilum</name>
    <dbReference type="NCBI Taxonomy" id="1642702"/>
    <lineage>
        <taxon>Bacteria</taxon>
        <taxon>Bacillati</taxon>
        <taxon>Bacillota</taxon>
        <taxon>Bacilli</taxon>
        <taxon>Bacillales</taxon>
        <taxon>Thermoactinomycetaceae</taxon>
        <taxon>Paludifilum</taxon>
    </lineage>
</organism>
<evidence type="ECO:0000256" key="5">
    <source>
        <dbReference type="ARBA" id="ARBA00022692"/>
    </source>
</evidence>
<dbReference type="GO" id="GO:1901264">
    <property type="term" value="P:carbohydrate derivative transport"/>
    <property type="evidence" value="ECO:0007669"/>
    <property type="project" value="TreeGrafter"/>
</dbReference>
<keyword evidence="7 8" id="KW-0472">Membrane</keyword>
<feature type="domain" description="PTS EIIC type-3" evidence="10">
    <location>
        <begin position="8"/>
        <end position="406"/>
    </location>
</feature>
<dbReference type="PANTHER" id="PTHR33989:SF11">
    <property type="entry name" value="LICHENAN PERMEASE IIC COMPONENT"/>
    <property type="match status" value="1"/>
</dbReference>
<dbReference type="InterPro" id="IPR003352">
    <property type="entry name" value="PTS_EIIC"/>
</dbReference>
<dbReference type="OrthoDB" id="1641940at2"/>
<evidence type="ECO:0000313" key="11">
    <source>
        <dbReference type="EMBL" id="OYD06798.1"/>
    </source>
</evidence>
<evidence type="ECO:0000256" key="3">
    <source>
        <dbReference type="ARBA" id="ARBA00022475"/>
    </source>
</evidence>
<evidence type="ECO:0000256" key="6">
    <source>
        <dbReference type="ARBA" id="ARBA00022989"/>
    </source>
</evidence>
<dbReference type="Pfam" id="PF02378">
    <property type="entry name" value="PTS_EIIC"/>
    <property type="match status" value="1"/>
</dbReference>
<evidence type="ECO:0000256" key="9">
    <source>
        <dbReference type="SAM" id="Phobius"/>
    </source>
</evidence>
<sequence>MEKFLTWIERTLMPPMARLSEQRHLRAIRDGIVATLPLVIVGAFFLIIANPPIPSLADMVEPYTEDILVPFRLTLGLMALYAAFGMGQSLARSYDLDGLSGGLLTTAAFLMVTIPVHVETPKEDPLGYVIPMENLGGSGLFVSILAMLLAVETLRLIKKSGFMIKLPESVPSSVARSFEALVPASVIVLVVWIVRVLLDIDVHEVIAAIFQPLTAFAGNNFLGALIPVIFIMLLWGAGIHGVAVIGTAFYPIWYALLDENSAAAAAGNPLPNIIVEPFFQWFVWIGGSGTTIALTLFMCFSRSAYLKQVGRFSIVPGIFNINEPVIFGAPMVMNPILFIPFMLAPILCTITTYLAYTFDLVNRIAVMVPWTLPGPVGAYMATGGDWRAIVLVLINIVLSGLVYWPFYKMYEKKMLKEETGDGKSETQTA</sequence>
<feature type="transmembrane region" description="Helical" evidence="9">
    <location>
        <begin position="178"/>
        <end position="198"/>
    </location>
</feature>